<keyword evidence="3" id="KW-1185">Reference proteome</keyword>
<organism evidence="2 3">
    <name type="scientific">Popillia japonica</name>
    <name type="common">Japanese beetle</name>
    <dbReference type="NCBI Taxonomy" id="7064"/>
    <lineage>
        <taxon>Eukaryota</taxon>
        <taxon>Metazoa</taxon>
        <taxon>Ecdysozoa</taxon>
        <taxon>Arthropoda</taxon>
        <taxon>Hexapoda</taxon>
        <taxon>Insecta</taxon>
        <taxon>Pterygota</taxon>
        <taxon>Neoptera</taxon>
        <taxon>Endopterygota</taxon>
        <taxon>Coleoptera</taxon>
        <taxon>Polyphaga</taxon>
        <taxon>Scarabaeiformia</taxon>
        <taxon>Scarabaeidae</taxon>
        <taxon>Rutelinae</taxon>
        <taxon>Popillia</taxon>
    </lineage>
</organism>
<evidence type="ECO:0000313" key="2">
    <source>
        <dbReference type="EMBL" id="KAK9721037.1"/>
    </source>
</evidence>
<gene>
    <name evidence="2" type="ORF">QE152_g21731</name>
</gene>
<dbReference type="AlphaFoldDB" id="A0AAW1KMF7"/>
<evidence type="ECO:0000313" key="3">
    <source>
        <dbReference type="Proteomes" id="UP001458880"/>
    </source>
</evidence>
<dbReference type="Proteomes" id="UP001458880">
    <property type="component" value="Unassembled WGS sequence"/>
</dbReference>
<feature type="chain" id="PRO_5043766217" evidence="1">
    <location>
        <begin position="21"/>
        <end position="194"/>
    </location>
</feature>
<sequence>MVSHKVNVAVLLLLACSIDASVLAPAIAPVAYTKAVPYNVLPFANSVNVFTKVLSPPVVAAYGGFAPAIKSHVAPLPAVASAFAPVSAFGHAPALAHAPAVVPSLRVSSLLPAPFAAAPGVFPAAPVAAAAAPVVRSVGPFHLGPAPIASPHPVPAAFGPVAYANPYLGKSVHAVAPAAFASSVVPAVAPAPNW</sequence>
<dbReference type="EMBL" id="JASPKY010000204">
    <property type="protein sequence ID" value="KAK9721037.1"/>
    <property type="molecule type" value="Genomic_DNA"/>
</dbReference>
<protein>
    <submittedName>
        <fullName evidence="2">Uncharacterized protein</fullName>
    </submittedName>
</protein>
<comment type="caution">
    <text evidence="2">The sequence shown here is derived from an EMBL/GenBank/DDBJ whole genome shotgun (WGS) entry which is preliminary data.</text>
</comment>
<evidence type="ECO:0000256" key="1">
    <source>
        <dbReference type="SAM" id="SignalP"/>
    </source>
</evidence>
<keyword evidence="1" id="KW-0732">Signal</keyword>
<feature type="signal peptide" evidence="1">
    <location>
        <begin position="1"/>
        <end position="20"/>
    </location>
</feature>
<reference evidence="2 3" key="1">
    <citation type="journal article" date="2024" name="BMC Genomics">
        <title>De novo assembly and annotation of Popillia japonica's genome with initial clues to its potential as an invasive pest.</title>
        <authorList>
            <person name="Cucini C."/>
            <person name="Boschi S."/>
            <person name="Funari R."/>
            <person name="Cardaioli E."/>
            <person name="Iannotti N."/>
            <person name="Marturano G."/>
            <person name="Paoli F."/>
            <person name="Bruttini M."/>
            <person name="Carapelli A."/>
            <person name="Frati F."/>
            <person name="Nardi F."/>
        </authorList>
    </citation>
    <scope>NUCLEOTIDE SEQUENCE [LARGE SCALE GENOMIC DNA]</scope>
    <source>
        <strain evidence="2">DMR45628</strain>
    </source>
</reference>
<dbReference type="PROSITE" id="PS51257">
    <property type="entry name" value="PROKAR_LIPOPROTEIN"/>
    <property type="match status" value="1"/>
</dbReference>
<proteinExistence type="predicted"/>
<accession>A0AAW1KMF7</accession>
<name>A0AAW1KMF7_POPJA</name>